<dbReference type="AlphaFoldDB" id="A0A7S4DCI9"/>
<dbReference type="InterPro" id="IPR020103">
    <property type="entry name" value="PsdUridine_synth_cat_dom_sf"/>
</dbReference>
<dbReference type="EMBL" id="HBIU01045220">
    <property type="protein sequence ID" value="CAE0641530.1"/>
    <property type="molecule type" value="Transcribed_RNA"/>
</dbReference>
<evidence type="ECO:0000259" key="2">
    <source>
        <dbReference type="Pfam" id="PF00849"/>
    </source>
</evidence>
<feature type="domain" description="Pseudouridine synthase RsuA/RluA-like" evidence="2">
    <location>
        <begin position="116"/>
        <end position="270"/>
    </location>
</feature>
<dbReference type="InterPro" id="IPR006224">
    <property type="entry name" value="PsdUridine_synth_RluA-like_CS"/>
</dbReference>
<accession>A0A7S4DCI9</accession>
<evidence type="ECO:0000256" key="1">
    <source>
        <dbReference type="ARBA" id="ARBA00010876"/>
    </source>
</evidence>
<dbReference type="Gene3D" id="3.30.2350.10">
    <property type="entry name" value="Pseudouridine synthase"/>
    <property type="match status" value="1"/>
</dbReference>
<organism evidence="3">
    <name type="scientific">Heterosigma akashiwo</name>
    <name type="common">Chromophytic alga</name>
    <name type="synonym">Heterosigma carterae</name>
    <dbReference type="NCBI Taxonomy" id="2829"/>
    <lineage>
        <taxon>Eukaryota</taxon>
        <taxon>Sar</taxon>
        <taxon>Stramenopiles</taxon>
        <taxon>Ochrophyta</taxon>
        <taxon>Raphidophyceae</taxon>
        <taxon>Chattonellales</taxon>
        <taxon>Chattonellaceae</taxon>
        <taxon>Heterosigma</taxon>
    </lineage>
</organism>
<evidence type="ECO:0000313" key="3">
    <source>
        <dbReference type="EMBL" id="CAE0641530.1"/>
    </source>
</evidence>
<dbReference type="GO" id="GO:0009982">
    <property type="term" value="F:pseudouridine synthase activity"/>
    <property type="evidence" value="ECO:0007669"/>
    <property type="project" value="InterPro"/>
</dbReference>
<comment type="similarity">
    <text evidence="1">Belongs to the pseudouridine synthase RluA family.</text>
</comment>
<dbReference type="GO" id="GO:0000455">
    <property type="term" value="P:enzyme-directed rRNA pseudouridine synthesis"/>
    <property type="evidence" value="ECO:0007669"/>
    <property type="project" value="TreeGrafter"/>
</dbReference>
<protein>
    <recommendedName>
        <fullName evidence="2">Pseudouridine synthase RsuA/RluA-like domain-containing protein</fullName>
    </recommendedName>
</protein>
<dbReference type="SUPFAM" id="SSF55120">
    <property type="entry name" value="Pseudouridine synthase"/>
    <property type="match status" value="1"/>
</dbReference>
<dbReference type="InterPro" id="IPR006145">
    <property type="entry name" value="PsdUridine_synth_RsuA/RluA"/>
</dbReference>
<dbReference type="PANTHER" id="PTHR21600:SF87">
    <property type="entry name" value="RNA PSEUDOURIDYLATE SYNTHASE DOMAIN-CONTAINING PROTEIN 1"/>
    <property type="match status" value="1"/>
</dbReference>
<dbReference type="PROSITE" id="PS01129">
    <property type="entry name" value="PSI_RLU"/>
    <property type="match status" value="1"/>
</dbReference>
<dbReference type="GO" id="GO:0003723">
    <property type="term" value="F:RNA binding"/>
    <property type="evidence" value="ECO:0007669"/>
    <property type="project" value="InterPro"/>
</dbReference>
<dbReference type="Pfam" id="PF00849">
    <property type="entry name" value="PseudoU_synth_2"/>
    <property type="match status" value="1"/>
</dbReference>
<reference evidence="3" key="1">
    <citation type="submission" date="2021-01" db="EMBL/GenBank/DDBJ databases">
        <authorList>
            <person name="Corre E."/>
            <person name="Pelletier E."/>
            <person name="Niang G."/>
            <person name="Scheremetjew M."/>
            <person name="Finn R."/>
            <person name="Kale V."/>
            <person name="Holt S."/>
            <person name="Cochrane G."/>
            <person name="Meng A."/>
            <person name="Brown T."/>
            <person name="Cohen L."/>
        </authorList>
    </citation>
    <scope>NUCLEOTIDE SEQUENCE</scope>
    <source>
        <strain evidence="3">CCMP3107</strain>
    </source>
</reference>
<dbReference type="PANTHER" id="PTHR21600">
    <property type="entry name" value="MITOCHONDRIAL RNA PSEUDOURIDINE SYNTHASE"/>
    <property type="match status" value="1"/>
</dbReference>
<gene>
    <name evidence="3" type="ORF">HAKA00212_LOCUS20358</name>
</gene>
<dbReference type="InterPro" id="IPR050188">
    <property type="entry name" value="RluA_PseudoU_synthase"/>
</dbReference>
<proteinExistence type="inferred from homology"/>
<name>A0A7S4DCI9_HETAK</name>
<dbReference type="CDD" id="cd02869">
    <property type="entry name" value="PseudoU_synth_RluA_like"/>
    <property type="match status" value="1"/>
</dbReference>
<sequence>MRVAAGSMALFPSHSHDLWLLLCWAFFSVLDLCTTTAFSCTAISGRESFVFRKPRISSGFSSLSNDLISFHKPLIIRGDGRYRSTFYYTTPERPAFEEDYVQHPNALLRVVYEDSDLIVIDKPPGLSFHKDNEEGQGVFQIFRQMQEDGRIQYQGDVFSVHRLDKVTSGLLVLAKTKDTQTLLQQAFEKKAVQKYYVAMSDKKPQKKIGSVVGDMVKSRRSQWKLTRTKDNPSVTKFVSWKLKTDGTGPLYAFLLKPETGRTHQLRVALKSVAAPILGDPLYGPASKDADRCYLHAAGIGIELEGRQPLCIALSPHLGKHFQQENFKQVWSTDILPLMMGKKSDTVPKNFCSFKEINMLVCGNDKIAFSAE</sequence>